<organism evidence="1 2">
    <name type="scientific">Melastoma candidum</name>
    <dbReference type="NCBI Taxonomy" id="119954"/>
    <lineage>
        <taxon>Eukaryota</taxon>
        <taxon>Viridiplantae</taxon>
        <taxon>Streptophyta</taxon>
        <taxon>Embryophyta</taxon>
        <taxon>Tracheophyta</taxon>
        <taxon>Spermatophyta</taxon>
        <taxon>Magnoliopsida</taxon>
        <taxon>eudicotyledons</taxon>
        <taxon>Gunneridae</taxon>
        <taxon>Pentapetalae</taxon>
        <taxon>rosids</taxon>
        <taxon>malvids</taxon>
        <taxon>Myrtales</taxon>
        <taxon>Melastomataceae</taxon>
        <taxon>Melastomatoideae</taxon>
        <taxon>Melastomateae</taxon>
        <taxon>Melastoma</taxon>
    </lineage>
</organism>
<gene>
    <name evidence="1" type="ORF">MLD38_011148</name>
</gene>
<evidence type="ECO:0000313" key="2">
    <source>
        <dbReference type="Proteomes" id="UP001057402"/>
    </source>
</evidence>
<keyword evidence="2" id="KW-1185">Reference proteome</keyword>
<dbReference type="EMBL" id="CM042883">
    <property type="protein sequence ID" value="KAI4372971.1"/>
    <property type="molecule type" value="Genomic_DNA"/>
</dbReference>
<comment type="caution">
    <text evidence="1">The sequence shown here is derived from an EMBL/GenBank/DDBJ whole genome shotgun (WGS) entry which is preliminary data.</text>
</comment>
<accession>A0ACB9R3W5</accession>
<dbReference type="Proteomes" id="UP001057402">
    <property type="component" value="Chromosome 4"/>
</dbReference>
<sequence>MDRGRLCCWGSSKGSSRYDVFATWEERAFAEDSAGDHGSVWPPRSYSCSFCSRVFRSAQALGGHMNVHRRDRARLKLSQSGQTDEGEQIMTDHHHNKDGCLTSSLISSRTYADLDAVNPRVSSLPQLLSDRRRSVLGEKMFPSSPYWCQLVRRQEENRGISLLRSQSSVYPTIVKAMKNISDTSHYHKLRRIGDKGASTRGSLPCKYYISEKTRFDKDKISESRMLARFPLDRLFAEGCLHKPEVNRGKAMPKEEIDLELRLGSPHKVK</sequence>
<proteinExistence type="predicted"/>
<name>A0ACB9R3W5_9MYRT</name>
<protein>
    <submittedName>
        <fullName evidence="1">Uncharacterized protein</fullName>
    </submittedName>
</protein>
<evidence type="ECO:0000313" key="1">
    <source>
        <dbReference type="EMBL" id="KAI4372971.1"/>
    </source>
</evidence>
<reference evidence="2" key="1">
    <citation type="journal article" date="2023" name="Front. Plant Sci.">
        <title>Chromosomal-level genome assembly of Melastoma candidum provides insights into trichome evolution.</title>
        <authorList>
            <person name="Zhong Y."/>
            <person name="Wu W."/>
            <person name="Sun C."/>
            <person name="Zou P."/>
            <person name="Liu Y."/>
            <person name="Dai S."/>
            <person name="Zhou R."/>
        </authorList>
    </citation>
    <scope>NUCLEOTIDE SEQUENCE [LARGE SCALE GENOMIC DNA]</scope>
</reference>